<sequence>MNLRLVVVDDEVLVRKGIVSSVDWQRYGIEVAGEATDGKSALELIRRTKPHIVLTDIRMPHMDGLDMIRRIREELPDTKIFILSVLDDFQTVREALRLGVIDYISKLSMTPEELLQVVLSVKGKITATEDVIATEYAVNRVNLKPGNVSEQLTGHPSEICCDCIDDGALYRIVKIKAEARITPEGHSVTWQKESVLERLTGVLDESQRLHTHVWYGEDNYFWMLVADGADNLIETILSWRLKLGPELLITVGISGLAQGRSDLDQATRQAQQAFGRSFYNGWDRAYAWDEHGESREDGIIDISKEVTDAYFTAMDADSVETADQVFHRMFPAQISKQLPQTVVRDEVYHWVSTVSLYVKERGGNLHSALQGVSPFDELSRLETYPDIREWCRRLHDVLKSMLPVLRNAHRREITKAIDYAKMNYMLPIRVKEIARWVHLSENYFSNVFTKETGKTFSHFLQEIRVEQAKRLLKEEEMDWIQIGEKVGFENPKYFTKVFKKLTGLTPKQFSRTRN</sequence>
<dbReference type="Pfam" id="PF12833">
    <property type="entry name" value="HTH_18"/>
    <property type="match status" value="1"/>
</dbReference>
<keyword evidence="8" id="KW-1185">Reference proteome</keyword>
<dbReference type="Gene3D" id="3.40.50.2300">
    <property type="match status" value="1"/>
</dbReference>
<dbReference type="SUPFAM" id="SSF52172">
    <property type="entry name" value="CheY-like"/>
    <property type="match status" value="1"/>
</dbReference>
<dbReference type="RefSeq" id="WP_041048336.1">
    <property type="nucleotide sequence ID" value="NZ_JXAK01000024.1"/>
</dbReference>
<dbReference type="Gene3D" id="1.10.10.60">
    <property type="entry name" value="Homeodomain-like"/>
    <property type="match status" value="2"/>
</dbReference>
<evidence type="ECO:0000313" key="8">
    <source>
        <dbReference type="Proteomes" id="UP000031967"/>
    </source>
</evidence>
<dbReference type="PANTHER" id="PTHR43280:SF28">
    <property type="entry name" value="HTH-TYPE TRANSCRIPTIONAL ACTIVATOR RHAS"/>
    <property type="match status" value="1"/>
</dbReference>
<evidence type="ECO:0000256" key="4">
    <source>
        <dbReference type="PROSITE-ProRule" id="PRU00169"/>
    </source>
</evidence>
<protein>
    <recommendedName>
        <fullName evidence="9">DNA-binding response regulator</fullName>
    </recommendedName>
</protein>
<dbReference type="InterPro" id="IPR009057">
    <property type="entry name" value="Homeodomain-like_sf"/>
</dbReference>
<dbReference type="SMART" id="SM00448">
    <property type="entry name" value="REC"/>
    <property type="match status" value="1"/>
</dbReference>
<proteinExistence type="predicted"/>
<keyword evidence="2" id="KW-0238">DNA-binding</keyword>
<evidence type="ECO:0000256" key="2">
    <source>
        <dbReference type="ARBA" id="ARBA00023125"/>
    </source>
</evidence>
<keyword evidence="1" id="KW-0805">Transcription regulation</keyword>
<evidence type="ECO:0000259" key="5">
    <source>
        <dbReference type="PROSITE" id="PS01124"/>
    </source>
</evidence>
<keyword evidence="4" id="KW-0597">Phosphoprotein</keyword>
<feature type="domain" description="Response regulatory" evidence="6">
    <location>
        <begin position="4"/>
        <end position="121"/>
    </location>
</feature>
<feature type="domain" description="HTH araC/xylS-type" evidence="5">
    <location>
        <begin position="414"/>
        <end position="512"/>
    </location>
</feature>
<dbReference type="EMBL" id="JXAK01000024">
    <property type="protein sequence ID" value="KIL40260.1"/>
    <property type="molecule type" value="Genomic_DNA"/>
</dbReference>
<dbReference type="PROSITE" id="PS01124">
    <property type="entry name" value="HTH_ARAC_FAMILY_2"/>
    <property type="match status" value="1"/>
</dbReference>
<dbReference type="SUPFAM" id="SSF46689">
    <property type="entry name" value="Homeodomain-like"/>
    <property type="match status" value="2"/>
</dbReference>
<name>A0ABR5AGS3_9BACL</name>
<dbReference type="Pfam" id="PF00072">
    <property type="entry name" value="Response_reg"/>
    <property type="match status" value="1"/>
</dbReference>
<dbReference type="PROSITE" id="PS50110">
    <property type="entry name" value="RESPONSE_REGULATORY"/>
    <property type="match status" value="1"/>
</dbReference>
<keyword evidence="3" id="KW-0804">Transcription</keyword>
<dbReference type="Proteomes" id="UP000031967">
    <property type="component" value="Unassembled WGS sequence"/>
</dbReference>
<accession>A0ABR5AGS3</accession>
<evidence type="ECO:0000256" key="3">
    <source>
        <dbReference type="ARBA" id="ARBA00023163"/>
    </source>
</evidence>
<evidence type="ECO:0000256" key="1">
    <source>
        <dbReference type="ARBA" id="ARBA00023015"/>
    </source>
</evidence>
<gene>
    <name evidence="7" type="ORF">SD70_15035</name>
</gene>
<dbReference type="InterPro" id="IPR018060">
    <property type="entry name" value="HTH_AraC"/>
</dbReference>
<evidence type="ECO:0008006" key="9">
    <source>
        <dbReference type="Google" id="ProtNLM"/>
    </source>
</evidence>
<organism evidence="7 8">
    <name type="scientific">Gordoniibacillus kamchatkensis</name>
    <dbReference type="NCBI Taxonomy" id="1590651"/>
    <lineage>
        <taxon>Bacteria</taxon>
        <taxon>Bacillati</taxon>
        <taxon>Bacillota</taxon>
        <taxon>Bacilli</taxon>
        <taxon>Bacillales</taxon>
        <taxon>Paenibacillaceae</taxon>
        <taxon>Gordoniibacillus</taxon>
    </lineage>
</organism>
<evidence type="ECO:0000313" key="7">
    <source>
        <dbReference type="EMBL" id="KIL40260.1"/>
    </source>
</evidence>
<reference evidence="7 8" key="1">
    <citation type="submission" date="2014-12" db="EMBL/GenBank/DDBJ databases">
        <title>Draft genome sequence of Paenibacillus kamchatkensis strain B-2647.</title>
        <authorList>
            <person name="Karlyshev A.V."/>
            <person name="Kudryashova E.B."/>
        </authorList>
    </citation>
    <scope>NUCLEOTIDE SEQUENCE [LARGE SCALE GENOMIC DNA]</scope>
    <source>
        <strain evidence="7 8">VKM B-2647</strain>
    </source>
</reference>
<dbReference type="SMART" id="SM00342">
    <property type="entry name" value="HTH_ARAC"/>
    <property type="match status" value="1"/>
</dbReference>
<comment type="caution">
    <text evidence="7">The sequence shown here is derived from an EMBL/GenBank/DDBJ whole genome shotgun (WGS) entry which is preliminary data.</text>
</comment>
<dbReference type="PANTHER" id="PTHR43280">
    <property type="entry name" value="ARAC-FAMILY TRANSCRIPTIONAL REGULATOR"/>
    <property type="match status" value="1"/>
</dbReference>
<dbReference type="InterPro" id="IPR001789">
    <property type="entry name" value="Sig_transdc_resp-reg_receiver"/>
</dbReference>
<evidence type="ECO:0000259" key="6">
    <source>
        <dbReference type="PROSITE" id="PS50110"/>
    </source>
</evidence>
<dbReference type="CDD" id="cd17536">
    <property type="entry name" value="REC_YesN-like"/>
    <property type="match status" value="1"/>
</dbReference>
<dbReference type="InterPro" id="IPR011006">
    <property type="entry name" value="CheY-like_superfamily"/>
</dbReference>
<feature type="modified residue" description="4-aspartylphosphate" evidence="4">
    <location>
        <position position="56"/>
    </location>
</feature>